<dbReference type="EMBL" id="SWBP01000002">
    <property type="protein sequence ID" value="TKB99084.1"/>
    <property type="molecule type" value="Genomic_DNA"/>
</dbReference>
<evidence type="ECO:0008006" key="3">
    <source>
        <dbReference type="Google" id="ProtNLM"/>
    </source>
</evidence>
<accession>A0A4U1C240</accession>
<dbReference type="RefSeq" id="WP_136825895.1">
    <property type="nucleotide sequence ID" value="NZ_SWBP01000002.1"/>
</dbReference>
<dbReference type="AlphaFoldDB" id="A0A4U1C240"/>
<proteinExistence type="predicted"/>
<dbReference type="Proteomes" id="UP000308181">
    <property type="component" value="Unassembled WGS sequence"/>
</dbReference>
<organism evidence="1 2">
    <name type="scientific">Pedobacter cryophilus</name>
    <dbReference type="NCBI Taxonomy" id="2571271"/>
    <lineage>
        <taxon>Bacteria</taxon>
        <taxon>Pseudomonadati</taxon>
        <taxon>Bacteroidota</taxon>
        <taxon>Sphingobacteriia</taxon>
        <taxon>Sphingobacteriales</taxon>
        <taxon>Sphingobacteriaceae</taxon>
        <taxon>Pedobacter</taxon>
    </lineage>
</organism>
<evidence type="ECO:0000313" key="1">
    <source>
        <dbReference type="EMBL" id="TKB99084.1"/>
    </source>
</evidence>
<keyword evidence="2" id="KW-1185">Reference proteome</keyword>
<reference evidence="1 2" key="1">
    <citation type="submission" date="2019-04" db="EMBL/GenBank/DDBJ databases">
        <title>Pedobacter sp. AR-3-17 sp. nov., isolated from Arctic soil.</title>
        <authorList>
            <person name="Dahal R.H."/>
            <person name="Kim D.-U."/>
        </authorList>
    </citation>
    <scope>NUCLEOTIDE SEQUENCE [LARGE SCALE GENOMIC DNA]</scope>
    <source>
        <strain evidence="1 2">AR-3-17</strain>
    </source>
</reference>
<name>A0A4U1C240_9SPHI</name>
<sequence>MIAIHPHYITDNTGKKISAVLSMKEFETIIEELEELEDIKLYDESKNDKDPAITKSIAMAMIEAERKKLGK</sequence>
<gene>
    <name evidence="1" type="ORF">FA046_08215</name>
</gene>
<evidence type="ECO:0000313" key="2">
    <source>
        <dbReference type="Proteomes" id="UP000308181"/>
    </source>
</evidence>
<protein>
    <recommendedName>
        <fullName evidence="3">Antitoxin</fullName>
    </recommendedName>
</protein>
<comment type="caution">
    <text evidence="1">The sequence shown here is derived from an EMBL/GenBank/DDBJ whole genome shotgun (WGS) entry which is preliminary data.</text>
</comment>